<feature type="non-terminal residue" evidence="2">
    <location>
        <position position="82"/>
    </location>
</feature>
<keyword evidence="3" id="KW-1185">Reference proteome</keyword>
<reference evidence="2 3" key="1">
    <citation type="journal article" date="2021" name="Nat. Plants">
        <title>The Taxus genome provides insights into paclitaxel biosynthesis.</title>
        <authorList>
            <person name="Xiong X."/>
            <person name="Gou J."/>
            <person name="Liao Q."/>
            <person name="Li Y."/>
            <person name="Zhou Q."/>
            <person name="Bi G."/>
            <person name="Li C."/>
            <person name="Du R."/>
            <person name="Wang X."/>
            <person name="Sun T."/>
            <person name="Guo L."/>
            <person name="Liang H."/>
            <person name="Lu P."/>
            <person name="Wu Y."/>
            <person name="Zhang Z."/>
            <person name="Ro D.K."/>
            <person name="Shang Y."/>
            <person name="Huang S."/>
            <person name="Yan J."/>
        </authorList>
    </citation>
    <scope>NUCLEOTIDE SEQUENCE [LARGE SCALE GENOMIC DNA]</scope>
    <source>
        <strain evidence="2">Ta-2019</strain>
    </source>
</reference>
<accession>A0AA38G2V5</accession>
<evidence type="ECO:0000313" key="3">
    <source>
        <dbReference type="Proteomes" id="UP000824469"/>
    </source>
</evidence>
<dbReference type="AlphaFoldDB" id="A0AA38G2V5"/>
<evidence type="ECO:0000256" key="1">
    <source>
        <dbReference type="SAM" id="MobiDB-lite"/>
    </source>
</evidence>
<comment type="caution">
    <text evidence="2">The sequence shown here is derived from an EMBL/GenBank/DDBJ whole genome shotgun (WGS) entry which is preliminary data.</text>
</comment>
<protein>
    <submittedName>
        <fullName evidence="2">Uncharacterized protein</fullName>
    </submittedName>
</protein>
<name>A0AA38G2V5_TAXCH</name>
<proteinExistence type="predicted"/>
<feature type="region of interest" description="Disordered" evidence="1">
    <location>
        <begin position="1"/>
        <end position="33"/>
    </location>
</feature>
<dbReference type="EMBL" id="JAHRHJ020000005">
    <property type="protein sequence ID" value="KAH9315041.1"/>
    <property type="molecule type" value="Genomic_DNA"/>
</dbReference>
<gene>
    <name evidence="2" type="ORF">KI387_023668</name>
</gene>
<sequence length="82" mass="9497">MDVKSPNRLKEEENRPKQDSAGHMGQVGREYANWPNRAKKFEAVQSKVKRLGQYGTRTGRLRAKSAQGALNIWDIRDEKTRR</sequence>
<dbReference type="Proteomes" id="UP000824469">
    <property type="component" value="Unassembled WGS sequence"/>
</dbReference>
<organism evidence="2 3">
    <name type="scientific">Taxus chinensis</name>
    <name type="common">Chinese yew</name>
    <name type="synonym">Taxus wallichiana var. chinensis</name>
    <dbReference type="NCBI Taxonomy" id="29808"/>
    <lineage>
        <taxon>Eukaryota</taxon>
        <taxon>Viridiplantae</taxon>
        <taxon>Streptophyta</taxon>
        <taxon>Embryophyta</taxon>
        <taxon>Tracheophyta</taxon>
        <taxon>Spermatophyta</taxon>
        <taxon>Pinopsida</taxon>
        <taxon>Pinidae</taxon>
        <taxon>Conifers II</taxon>
        <taxon>Cupressales</taxon>
        <taxon>Taxaceae</taxon>
        <taxon>Taxus</taxon>
    </lineage>
</organism>
<evidence type="ECO:0000313" key="2">
    <source>
        <dbReference type="EMBL" id="KAH9315041.1"/>
    </source>
</evidence>
<feature type="compositionally biased region" description="Basic and acidic residues" evidence="1">
    <location>
        <begin position="1"/>
        <end position="20"/>
    </location>
</feature>